<name>A0A316AJC6_9BACT</name>
<evidence type="ECO:0000256" key="7">
    <source>
        <dbReference type="ARBA" id="ARBA00023237"/>
    </source>
</evidence>
<dbReference type="AlphaFoldDB" id="A0A316AJC6"/>
<dbReference type="PANTHER" id="PTHR30069">
    <property type="entry name" value="TONB-DEPENDENT OUTER MEMBRANE RECEPTOR"/>
    <property type="match status" value="1"/>
</dbReference>
<keyword evidence="10" id="KW-0675">Receptor</keyword>
<evidence type="ECO:0000256" key="6">
    <source>
        <dbReference type="ARBA" id="ARBA00023136"/>
    </source>
</evidence>
<dbReference type="Pfam" id="PF14905">
    <property type="entry name" value="OMP_b-brl_3"/>
    <property type="match status" value="1"/>
</dbReference>
<dbReference type="InterPro" id="IPR041700">
    <property type="entry name" value="OMP_b-brl_3"/>
</dbReference>
<dbReference type="InterPro" id="IPR012910">
    <property type="entry name" value="Plug_dom"/>
</dbReference>
<keyword evidence="11" id="KW-1185">Reference proteome</keyword>
<keyword evidence="4" id="KW-0812">Transmembrane</keyword>
<evidence type="ECO:0000259" key="8">
    <source>
        <dbReference type="Pfam" id="PF07715"/>
    </source>
</evidence>
<gene>
    <name evidence="10" type="ORF">CLV98_107126</name>
</gene>
<keyword evidence="3" id="KW-1134">Transmembrane beta strand</keyword>
<evidence type="ECO:0000256" key="1">
    <source>
        <dbReference type="ARBA" id="ARBA00004571"/>
    </source>
</evidence>
<evidence type="ECO:0000259" key="9">
    <source>
        <dbReference type="Pfam" id="PF14905"/>
    </source>
</evidence>
<comment type="subcellular location">
    <subcellularLocation>
        <location evidence="1">Cell outer membrane</location>
        <topology evidence="1">Multi-pass membrane protein</topology>
    </subcellularLocation>
</comment>
<dbReference type="InterPro" id="IPR039426">
    <property type="entry name" value="TonB-dep_rcpt-like"/>
</dbReference>
<evidence type="ECO:0000256" key="4">
    <source>
        <dbReference type="ARBA" id="ARBA00022692"/>
    </source>
</evidence>
<organism evidence="10 11">
    <name type="scientific">Dyadobacter jejuensis</name>
    <dbReference type="NCBI Taxonomy" id="1082580"/>
    <lineage>
        <taxon>Bacteria</taxon>
        <taxon>Pseudomonadati</taxon>
        <taxon>Bacteroidota</taxon>
        <taxon>Cytophagia</taxon>
        <taxon>Cytophagales</taxon>
        <taxon>Spirosomataceae</taxon>
        <taxon>Dyadobacter</taxon>
    </lineage>
</organism>
<evidence type="ECO:0000256" key="5">
    <source>
        <dbReference type="ARBA" id="ARBA00022729"/>
    </source>
</evidence>
<evidence type="ECO:0000313" key="10">
    <source>
        <dbReference type="EMBL" id="PWJ57418.1"/>
    </source>
</evidence>
<dbReference type="SUPFAM" id="SSF56935">
    <property type="entry name" value="Porins"/>
    <property type="match status" value="1"/>
</dbReference>
<proteinExistence type="predicted"/>
<accession>A0A316AJC6</accession>
<evidence type="ECO:0000256" key="2">
    <source>
        <dbReference type="ARBA" id="ARBA00022448"/>
    </source>
</evidence>
<dbReference type="GO" id="GO:0044718">
    <property type="term" value="P:siderophore transmembrane transport"/>
    <property type="evidence" value="ECO:0007669"/>
    <property type="project" value="TreeGrafter"/>
</dbReference>
<dbReference type="Gene3D" id="2.40.170.20">
    <property type="entry name" value="TonB-dependent receptor, beta-barrel domain"/>
    <property type="match status" value="1"/>
</dbReference>
<evidence type="ECO:0000313" key="11">
    <source>
        <dbReference type="Proteomes" id="UP000245880"/>
    </source>
</evidence>
<dbReference type="RefSeq" id="WP_109675137.1">
    <property type="nucleotide sequence ID" value="NZ_QGDT01000007.1"/>
</dbReference>
<dbReference type="InterPro" id="IPR036942">
    <property type="entry name" value="Beta-barrel_TonB_sf"/>
</dbReference>
<dbReference type="EMBL" id="QGDT01000007">
    <property type="protein sequence ID" value="PWJ57418.1"/>
    <property type="molecule type" value="Genomic_DNA"/>
</dbReference>
<dbReference type="Gene3D" id="2.170.130.10">
    <property type="entry name" value="TonB-dependent receptor, plug domain"/>
    <property type="match status" value="1"/>
</dbReference>
<protein>
    <submittedName>
        <fullName evidence="10">Outer membrane receptor protein involved in Fe transport</fullName>
    </submittedName>
</protein>
<keyword evidence="7" id="KW-0998">Cell outer membrane</keyword>
<dbReference type="Proteomes" id="UP000245880">
    <property type="component" value="Unassembled WGS sequence"/>
</dbReference>
<dbReference type="SUPFAM" id="SSF49464">
    <property type="entry name" value="Carboxypeptidase regulatory domain-like"/>
    <property type="match status" value="1"/>
</dbReference>
<dbReference type="GO" id="GO:0009279">
    <property type="term" value="C:cell outer membrane"/>
    <property type="evidence" value="ECO:0007669"/>
    <property type="project" value="UniProtKB-SubCell"/>
</dbReference>
<dbReference type="GO" id="GO:0015344">
    <property type="term" value="F:siderophore uptake transmembrane transporter activity"/>
    <property type="evidence" value="ECO:0007669"/>
    <property type="project" value="TreeGrafter"/>
</dbReference>
<dbReference type="PANTHER" id="PTHR30069:SF29">
    <property type="entry name" value="HEMOGLOBIN AND HEMOGLOBIN-HAPTOGLOBIN-BINDING PROTEIN 1-RELATED"/>
    <property type="match status" value="1"/>
</dbReference>
<feature type="domain" description="TonB-dependent receptor plug" evidence="8">
    <location>
        <begin position="147"/>
        <end position="218"/>
    </location>
</feature>
<dbReference type="InterPro" id="IPR008969">
    <property type="entry name" value="CarboxyPept-like_regulatory"/>
</dbReference>
<reference evidence="10 11" key="1">
    <citation type="submission" date="2018-03" db="EMBL/GenBank/DDBJ databases">
        <title>Genomic Encyclopedia of Archaeal and Bacterial Type Strains, Phase II (KMG-II): from individual species to whole genera.</title>
        <authorList>
            <person name="Goeker M."/>
        </authorList>
    </citation>
    <scope>NUCLEOTIDE SEQUENCE [LARGE SCALE GENOMIC DNA]</scope>
    <source>
        <strain evidence="10 11">DSM 100346</strain>
    </source>
</reference>
<dbReference type="Pfam" id="PF07715">
    <property type="entry name" value="Plug"/>
    <property type="match status" value="1"/>
</dbReference>
<keyword evidence="6" id="KW-0472">Membrane</keyword>
<dbReference type="OrthoDB" id="905812at2"/>
<feature type="domain" description="Outer membrane protein beta-barrel" evidence="9">
    <location>
        <begin position="377"/>
        <end position="778"/>
    </location>
</feature>
<sequence>MKNLFAFLIFSQCVLFDAFAQEEQKRRIVGKLVDQSDQPVPFATAALYHSADSTLHTGVTTEVDGAFAIETTPGAYYLNISSLTHQDQVIGNLTLTVADMDLGIITMTSSSQILEEVLVRGEKSQMELQLDKRVFNVGKDLSNIGGSASSILNNVPSVTVDVDGNVALRGSQNVRILINGKQSGMIGLNPAEALKQIPGDLIESIEVITNPSSRYDAEGEVGILNIVMKKNVRYGLNGSFVANLGHPANYGGSFNINYRKNKTNLIASYGLSYRDRPGRGNSEQAYTSADTSFVYQQTNRRNRTGLSNTGTFGMDYFANQYNTLTTTFSFRYSQNKNNSNLEYLDFNQNNELTNTVIREEIEKEPSINLEGNLMYKKTFERKGQSFNVDLKYIISDETESAQYRQYALSESSVLRQRSFNTEDEKTFLLQADYIQPIGEDGQMEAGLKSSIRLLDNDFSVHQLNESDNWQILSDFDNYLAYDEKIHAAYFMGSNKFGKFFAQAGLRGELSDITTTLKKTNQTNTRKYFNLFPSVHLSYQIDKKQTLQLSYSYRLSRPGFRNLLPFSNFSDSRVFRAGNPELNPEYTHSYEVGHLINMEKGTLLSSAYYRRRTGVIEYITSVDSTGFTTTMPINLSTGDSYGLEFNLTYDPFPWWKLSANANLFRSQNQGQFNDQILKSDTYSWNSRMTSRTTLFQNVDFQAALNYHAPRKTTQGRDLAMYALDLGLAKDILKGNGTISCSVRDLLNSQKRRRIVESAGYYSRSEFQWSPRQVVLSFSYRLNRSKEKQKGNKEDNFGDDE</sequence>
<dbReference type="InterPro" id="IPR037066">
    <property type="entry name" value="Plug_dom_sf"/>
</dbReference>
<evidence type="ECO:0000256" key="3">
    <source>
        <dbReference type="ARBA" id="ARBA00022452"/>
    </source>
</evidence>
<comment type="caution">
    <text evidence="10">The sequence shown here is derived from an EMBL/GenBank/DDBJ whole genome shotgun (WGS) entry which is preliminary data.</text>
</comment>
<keyword evidence="5" id="KW-0732">Signal</keyword>
<keyword evidence="2" id="KW-0813">Transport</keyword>